<dbReference type="EMBL" id="JBHSWD010000001">
    <property type="protein sequence ID" value="MFC6592389.1"/>
    <property type="molecule type" value="Genomic_DNA"/>
</dbReference>
<keyword evidence="4" id="KW-0255">Endonuclease</keyword>
<feature type="region of interest" description="Disordered" evidence="8">
    <location>
        <begin position="31"/>
        <end position="57"/>
    </location>
</feature>
<evidence type="ECO:0000256" key="6">
    <source>
        <dbReference type="ARBA" id="ARBA00022884"/>
    </source>
</evidence>
<evidence type="ECO:0000256" key="8">
    <source>
        <dbReference type="SAM" id="MobiDB-lite"/>
    </source>
</evidence>
<keyword evidence="3" id="KW-0540">Nuclease</keyword>
<evidence type="ECO:0000256" key="7">
    <source>
        <dbReference type="ARBA" id="ARBA00023016"/>
    </source>
</evidence>
<protein>
    <submittedName>
        <fullName evidence="9">Type II toxin-antitoxin system HicA family toxin</fullName>
    </submittedName>
</protein>
<evidence type="ECO:0000256" key="3">
    <source>
        <dbReference type="ARBA" id="ARBA00022722"/>
    </source>
</evidence>
<dbReference type="InterPro" id="IPR038570">
    <property type="entry name" value="HicA_sf"/>
</dbReference>
<keyword evidence="5" id="KW-0378">Hydrolase</keyword>
<organism evidence="9 10">
    <name type="scientific">Deinococcus lacus</name>
    <dbReference type="NCBI Taxonomy" id="392561"/>
    <lineage>
        <taxon>Bacteria</taxon>
        <taxon>Thermotogati</taxon>
        <taxon>Deinococcota</taxon>
        <taxon>Deinococci</taxon>
        <taxon>Deinococcales</taxon>
        <taxon>Deinococcaceae</taxon>
        <taxon>Deinococcus</taxon>
    </lineage>
</organism>
<comment type="caution">
    <text evidence="9">The sequence shown here is derived from an EMBL/GenBank/DDBJ whole genome shotgun (WGS) entry which is preliminary data.</text>
</comment>
<evidence type="ECO:0000256" key="2">
    <source>
        <dbReference type="ARBA" id="ARBA00022649"/>
    </source>
</evidence>
<dbReference type="Pfam" id="PF07927">
    <property type="entry name" value="HicA_toxin"/>
    <property type="match status" value="1"/>
</dbReference>
<dbReference type="SUPFAM" id="SSF54786">
    <property type="entry name" value="YcfA/nrd intein domain"/>
    <property type="match status" value="1"/>
</dbReference>
<evidence type="ECO:0000256" key="5">
    <source>
        <dbReference type="ARBA" id="ARBA00022801"/>
    </source>
</evidence>
<keyword evidence="7" id="KW-0346">Stress response</keyword>
<accession>A0ABW1YDP0</accession>
<proteinExistence type="inferred from homology"/>
<evidence type="ECO:0000256" key="1">
    <source>
        <dbReference type="ARBA" id="ARBA00006620"/>
    </source>
</evidence>
<comment type="similarity">
    <text evidence="1">Belongs to the HicA mRNA interferase family.</text>
</comment>
<feature type="compositionally biased region" description="Basic and acidic residues" evidence="8">
    <location>
        <begin position="45"/>
        <end position="57"/>
    </location>
</feature>
<reference evidence="10" key="1">
    <citation type="journal article" date="2019" name="Int. J. Syst. Evol. Microbiol.">
        <title>The Global Catalogue of Microorganisms (GCM) 10K type strain sequencing project: providing services to taxonomists for standard genome sequencing and annotation.</title>
        <authorList>
            <consortium name="The Broad Institute Genomics Platform"/>
            <consortium name="The Broad Institute Genome Sequencing Center for Infectious Disease"/>
            <person name="Wu L."/>
            <person name="Ma J."/>
        </authorList>
    </citation>
    <scope>NUCLEOTIDE SEQUENCE [LARGE SCALE GENOMIC DNA]</scope>
    <source>
        <strain evidence="10">CGMCC 1.15772</strain>
    </source>
</reference>
<keyword evidence="2" id="KW-1277">Toxin-antitoxin system</keyword>
<dbReference type="InterPro" id="IPR012933">
    <property type="entry name" value="HicA_mRNA_interferase"/>
</dbReference>
<name>A0ABW1YDP0_9DEIO</name>
<evidence type="ECO:0000256" key="4">
    <source>
        <dbReference type="ARBA" id="ARBA00022759"/>
    </source>
</evidence>
<keyword evidence="10" id="KW-1185">Reference proteome</keyword>
<gene>
    <name evidence="9" type="ORF">ACFP81_10560</name>
</gene>
<sequence>MRQLEALLSKNGWTQKKRGATNHRIWKKGSETIVISGNPSSESNKGQEAEVLKRLGL</sequence>
<evidence type="ECO:0000313" key="10">
    <source>
        <dbReference type="Proteomes" id="UP001596297"/>
    </source>
</evidence>
<dbReference type="Gene3D" id="3.30.920.30">
    <property type="entry name" value="Hypothetical protein"/>
    <property type="match status" value="1"/>
</dbReference>
<keyword evidence="6" id="KW-0694">RNA-binding</keyword>
<evidence type="ECO:0000313" key="9">
    <source>
        <dbReference type="EMBL" id="MFC6592389.1"/>
    </source>
</evidence>
<dbReference type="Proteomes" id="UP001596297">
    <property type="component" value="Unassembled WGS sequence"/>
</dbReference>
<feature type="compositionally biased region" description="Polar residues" evidence="8">
    <location>
        <begin position="33"/>
        <end position="44"/>
    </location>
</feature>
<dbReference type="RefSeq" id="WP_380083414.1">
    <property type="nucleotide sequence ID" value="NZ_JBHSWD010000001.1"/>
</dbReference>